<evidence type="ECO:0000256" key="10">
    <source>
        <dbReference type="ARBA" id="ARBA00023203"/>
    </source>
</evidence>
<dbReference type="GO" id="GO:0005856">
    <property type="term" value="C:cytoskeleton"/>
    <property type="evidence" value="ECO:0007669"/>
    <property type="project" value="UniProtKB-SubCell"/>
</dbReference>
<comment type="subcellular location">
    <subcellularLocation>
        <location evidence="2">Cytoplasm</location>
        <location evidence="2">Cytoskeleton</location>
    </subcellularLocation>
    <subcellularLocation>
        <location evidence="1">Nucleus membrane</location>
    </subcellularLocation>
</comment>
<keyword evidence="12" id="KW-0539">Nucleus</keyword>
<evidence type="ECO:0000256" key="2">
    <source>
        <dbReference type="ARBA" id="ARBA00004245"/>
    </source>
</evidence>
<organism evidence="15">
    <name type="scientific">Clastoptera arizonana</name>
    <name type="common">Arizona spittle bug</name>
    <dbReference type="NCBI Taxonomy" id="38151"/>
    <lineage>
        <taxon>Eukaryota</taxon>
        <taxon>Metazoa</taxon>
        <taxon>Ecdysozoa</taxon>
        <taxon>Arthropoda</taxon>
        <taxon>Hexapoda</taxon>
        <taxon>Insecta</taxon>
        <taxon>Pterygota</taxon>
        <taxon>Neoptera</taxon>
        <taxon>Paraneoptera</taxon>
        <taxon>Hemiptera</taxon>
        <taxon>Auchenorrhyncha</taxon>
        <taxon>Cercopoidea</taxon>
        <taxon>Clastopteridae</taxon>
        <taxon>Clastoptera</taxon>
    </lineage>
</organism>
<dbReference type="GO" id="GO:0007097">
    <property type="term" value="P:nuclear migration"/>
    <property type="evidence" value="ECO:0007669"/>
    <property type="project" value="UniProtKB-ARBA"/>
</dbReference>
<keyword evidence="10" id="KW-0009">Actin-binding</keyword>
<reference evidence="15" key="1">
    <citation type="submission" date="2015-12" db="EMBL/GenBank/DDBJ databases">
        <title>De novo transcriptome assembly of four potential Pierce s Disease insect vectors from Arizona vineyards.</title>
        <authorList>
            <person name="Tassone E.E."/>
        </authorList>
    </citation>
    <scope>NUCLEOTIDE SEQUENCE</scope>
</reference>
<dbReference type="InterPro" id="IPR052403">
    <property type="entry name" value="LINC-complex_assoc"/>
</dbReference>
<protein>
    <recommendedName>
        <fullName evidence="14">Calponin-homology (CH) domain-containing protein</fullName>
    </recommendedName>
</protein>
<comment type="similarity">
    <text evidence="3">Belongs to the nesprin family.</text>
</comment>
<keyword evidence="9" id="KW-0472">Membrane</keyword>
<evidence type="ECO:0000256" key="9">
    <source>
        <dbReference type="ARBA" id="ARBA00023136"/>
    </source>
</evidence>
<feature type="non-terminal residue" evidence="15">
    <location>
        <position position="424"/>
    </location>
</feature>
<feature type="region of interest" description="Disordered" evidence="13">
    <location>
        <begin position="361"/>
        <end position="381"/>
    </location>
</feature>
<dbReference type="InterPro" id="IPR047290">
    <property type="entry name" value="CH_SYNE1_rpt1"/>
</dbReference>
<sequence>MENGDKSTQSPRTPGGTRRLQDKVSFFEKVWSGSNRTSGGSTSANVDVAEMERRLEEERRRRREEGDVRERVVLRPTPGSPREKGSKWNNDNNDSFEETFERLIEEGDMVDHDGRMTGSKIVQIDKVTIHKSVREFTPKAKSVTRTPSEEHIARDDSAYKSHASLSSSYTSLTSGRSEENLLDSPSSMDSLHHGHEWYADYKAQSFQNVAARMEYVRSRSQYDSHIAQIRDEQERVQKKTFVNWINSYLSKRVPPLRVDDLIDDLKDGTRLLALLEVLSGEKLPMERGRNLRRPHFLSNINTALQFLQSKRIKLVNINASDLVDGRPPVVLGLIWTIILYFQIEENTRALASLGHTFGGSASSLEGTKTPDGTTESKRKGEGAKRALLSWVSQALPKETGIEIKDFGRSWRDGHAFLAIIDQIR</sequence>
<evidence type="ECO:0000256" key="11">
    <source>
        <dbReference type="ARBA" id="ARBA00023212"/>
    </source>
</evidence>
<evidence type="ECO:0000313" key="15">
    <source>
        <dbReference type="EMBL" id="JAS26102.1"/>
    </source>
</evidence>
<dbReference type="PANTHER" id="PTHR47535">
    <property type="entry name" value="MUSCLE-SPECIFIC PROTEIN 300 KDA, ISOFORM G"/>
    <property type="match status" value="1"/>
</dbReference>
<feature type="compositionally biased region" description="Low complexity" evidence="13">
    <location>
        <begin position="32"/>
        <end position="43"/>
    </location>
</feature>
<keyword evidence="6" id="KW-0677">Repeat</keyword>
<dbReference type="SUPFAM" id="SSF47576">
    <property type="entry name" value="Calponin-homology domain, CH-domain"/>
    <property type="match status" value="1"/>
</dbReference>
<dbReference type="GO" id="GO:0051015">
    <property type="term" value="F:actin filament binding"/>
    <property type="evidence" value="ECO:0007669"/>
    <property type="project" value="TreeGrafter"/>
</dbReference>
<evidence type="ECO:0000256" key="13">
    <source>
        <dbReference type="SAM" id="MobiDB-lite"/>
    </source>
</evidence>
<feature type="domain" description="Calponin-homology (CH)" evidence="14">
    <location>
        <begin position="235"/>
        <end position="342"/>
    </location>
</feature>
<evidence type="ECO:0000256" key="5">
    <source>
        <dbReference type="ARBA" id="ARBA00022692"/>
    </source>
</evidence>
<feature type="compositionally biased region" description="Basic and acidic residues" evidence="13">
    <location>
        <begin position="50"/>
        <end position="73"/>
    </location>
</feature>
<dbReference type="GO" id="GO:0034993">
    <property type="term" value="C:meiotic nuclear membrane microtubule tethering complex"/>
    <property type="evidence" value="ECO:0007669"/>
    <property type="project" value="TreeGrafter"/>
</dbReference>
<dbReference type="InterPro" id="IPR001715">
    <property type="entry name" value="CH_dom"/>
</dbReference>
<dbReference type="Pfam" id="PF00307">
    <property type="entry name" value="CH"/>
    <property type="match status" value="2"/>
</dbReference>
<dbReference type="PROSITE" id="PS00020">
    <property type="entry name" value="ACTININ_2"/>
    <property type="match status" value="1"/>
</dbReference>
<keyword evidence="5" id="KW-0812">Transmembrane</keyword>
<dbReference type="InterPro" id="IPR036872">
    <property type="entry name" value="CH_dom_sf"/>
</dbReference>
<name>A0A1B6DKC4_9HEMI</name>
<proteinExistence type="inferred from homology"/>
<keyword evidence="11" id="KW-0206">Cytoskeleton</keyword>
<feature type="compositionally biased region" description="Polar residues" evidence="13">
    <location>
        <begin position="1"/>
        <end position="12"/>
    </location>
</feature>
<dbReference type="PROSITE" id="PS00019">
    <property type="entry name" value="ACTININ_1"/>
    <property type="match status" value="1"/>
</dbReference>
<dbReference type="Gene3D" id="1.10.418.10">
    <property type="entry name" value="Calponin-like domain"/>
    <property type="match status" value="2"/>
</dbReference>
<dbReference type="PANTHER" id="PTHR47535:SF1">
    <property type="entry name" value="NESPRIN-1"/>
    <property type="match status" value="1"/>
</dbReference>
<feature type="compositionally biased region" description="Polar residues" evidence="13">
    <location>
        <begin position="361"/>
        <end position="373"/>
    </location>
</feature>
<dbReference type="InterPro" id="IPR001589">
    <property type="entry name" value="Actinin_actin-bd_CS"/>
</dbReference>
<feature type="region of interest" description="Disordered" evidence="13">
    <location>
        <begin position="138"/>
        <end position="159"/>
    </location>
</feature>
<dbReference type="AlphaFoldDB" id="A0A1B6DKC4"/>
<keyword evidence="7" id="KW-1133">Transmembrane helix</keyword>
<dbReference type="EMBL" id="GEDC01011196">
    <property type="protein sequence ID" value="JAS26102.1"/>
    <property type="molecule type" value="Transcribed_RNA"/>
</dbReference>
<evidence type="ECO:0000256" key="7">
    <source>
        <dbReference type="ARBA" id="ARBA00022989"/>
    </source>
</evidence>
<feature type="domain" description="Calponin-homology (CH)" evidence="14">
    <location>
        <begin position="381"/>
        <end position="424"/>
    </location>
</feature>
<evidence type="ECO:0000256" key="12">
    <source>
        <dbReference type="ARBA" id="ARBA00023242"/>
    </source>
</evidence>
<accession>A0A1B6DKC4</accession>
<evidence type="ECO:0000256" key="6">
    <source>
        <dbReference type="ARBA" id="ARBA00022737"/>
    </source>
</evidence>
<feature type="compositionally biased region" description="Basic and acidic residues" evidence="13">
    <location>
        <begin position="147"/>
        <end position="159"/>
    </location>
</feature>
<keyword evidence="8" id="KW-0175">Coiled coil</keyword>
<gene>
    <name evidence="15" type="ORF">g.3382</name>
</gene>
<dbReference type="CDD" id="cd21241">
    <property type="entry name" value="CH_SYNE1_rpt1"/>
    <property type="match status" value="1"/>
</dbReference>
<dbReference type="GO" id="GO:0006997">
    <property type="term" value="P:nucleus organization"/>
    <property type="evidence" value="ECO:0007669"/>
    <property type="project" value="UniProtKB-ARBA"/>
</dbReference>
<keyword evidence="4" id="KW-0963">Cytoplasm</keyword>
<evidence type="ECO:0000256" key="3">
    <source>
        <dbReference type="ARBA" id="ARBA00008619"/>
    </source>
</evidence>
<evidence type="ECO:0000256" key="4">
    <source>
        <dbReference type="ARBA" id="ARBA00022490"/>
    </source>
</evidence>
<dbReference type="GO" id="GO:0005737">
    <property type="term" value="C:cytoplasm"/>
    <property type="evidence" value="ECO:0007669"/>
    <property type="project" value="TreeGrafter"/>
</dbReference>
<evidence type="ECO:0000256" key="8">
    <source>
        <dbReference type="ARBA" id="ARBA00023054"/>
    </source>
</evidence>
<dbReference type="FunFam" id="1.10.418.10:FF:000037">
    <property type="entry name" value="nesprin-1 isoform X1"/>
    <property type="match status" value="1"/>
</dbReference>
<evidence type="ECO:0000259" key="14">
    <source>
        <dbReference type="PROSITE" id="PS50021"/>
    </source>
</evidence>
<dbReference type="GO" id="GO:0005640">
    <property type="term" value="C:nuclear outer membrane"/>
    <property type="evidence" value="ECO:0007669"/>
    <property type="project" value="TreeGrafter"/>
</dbReference>
<evidence type="ECO:0000256" key="1">
    <source>
        <dbReference type="ARBA" id="ARBA00004126"/>
    </source>
</evidence>
<dbReference type="SMART" id="SM00033">
    <property type="entry name" value="CH"/>
    <property type="match status" value="1"/>
</dbReference>
<feature type="region of interest" description="Disordered" evidence="13">
    <location>
        <begin position="1"/>
        <end position="94"/>
    </location>
</feature>
<dbReference type="PROSITE" id="PS50021">
    <property type="entry name" value="CH"/>
    <property type="match status" value="2"/>
</dbReference>